<accession>A0ABS7PL47</accession>
<reference evidence="2 3" key="1">
    <citation type="submission" date="2021-08" db="EMBL/GenBank/DDBJ databases">
        <authorList>
            <person name="Tuo L."/>
        </authorList>
    </citation>
    <scope>NUCLEOTIDE SEQUENCE [LARGE SCALE GENOMIC DNA]</scope>
    <source>
        <strain evidence="2 3">JCM 31229</strain>
    </source>
</reference>
<dbReference type="Proteomes" id="UP000706039">
    <property type="component" value="Unassembled WGS sequence"/>
</dbReference>
<evidence type="ECO:0000259" key="1">
    <source>
        <dbReference type="Pfam" id="PF12697"/>
    </source>
</evidence>
<feature type="domain" description="AB hydrolase-1" evidence="1">
    <location>
        <begin position="33"/>
        <end position="271"/>
    </location>
</feature>
<dbReference type="Pfam" id="PF12697">
    <property type="entry name" value="Abhydrolase_6"/>
    <property type="match status" value="1"/>
</dbReference>
<evidence type="ECO:0000313" key="3">
    <source>
        <dbReference type="Proteomes" id="UP000706039"/>
    </source>
</evidence>
<dbReference type="EMBL" id="JAINVV010000004">
    <property type="protein sequence ID" value="MBY8821958.1"/>
    <property type="molecule type" value="Genomic_DNA"/>
</dbReference>
<proteinExistence type="predicted"/>
<sequence length="281" mass="30088">MTAANPFTSLERRLLRFEDMAVNAWEGGSGPSLLMLHGSGPGASSVGNWRPVLDRLTAHFRVLAIDLIGFGESGRRPAPPFFDTDLWLRQAQWALALLPGEAVGVIGHSLSGALALRLAARDGRVAGVLATGTMGGDMPVNPHLDHVWRCPRSRDAMRAAGRTLIADERLITDTYLDQRMAVIGAPGYADYFDAMFAGPFDRFIAAARVTDADLARIAVPVMMLHGLQDRAFPAEPNTLALLPRLARGDALLLSNCSHSVAMERPDALVAAAIGLFGKDGL</sequence>
<dbReference type="Gene3D" id="3.40.50.1820">
    <property type="entry name" value="alpha/beta hydrolase"/>
    <property type="match status" value="1"/>
</dbReference>
<dbReference type="InterPro" id="IPR000073">
    <property type="entry name" value="AB_hydrolase_1"/>
</dbReference>
<evidence type="ECO:0000313" key="2">
    <source>
        <dbReference type="EMBL" id="MBY8821958.1"/>
    </source>
</evidence>
<dbReference type="InterPro" id="IPR050266">
    <property type="entry name" value="AB_hydrolase_sf"/>
</dbReference>
<gene>
    <name evidence="2" type="ORF">K7G82_06625</name>
</gene>
<dbReference type="InterPro" id="IPR029058">
    <property type="entry name" value="AB_hydrolase_fold"/>
</dbReference>
<comment type="caution">
    <text evidence="2">The sequence shown here is derived from an EMBL/GenBank/DDBJ whole genome shotgun (WGS) entry which is preliminary data.</text>
</comment>
<dbReference type="GO" id="GO:0016787">
    <property type="term" value="F:hydrolase activity"/>
    <property type="evidence" value="ECO:0007669"/>
    <property type="project" value="UniProtKB-KW"/>
</dbReference>
<keyword evidence="2" id="KW-0378">Hydrolase</keyword>
<dbReference type="PANTHER" id="PTHR43798:SF5">
    <property type="entry name" value="MONOACYLGLYCEROL LIPASE ABHD6"/>
    <property type="match status" value="1"/>
</dbReference>
<dbReference type="RefSeq" id="WP_222989080.1">
    <property type="nucleotide sequence ID" value="NZ_JAINVV010000004.1"/>
</dbReference>
<organism evidence="2 3">
    <name type="scientific">Sphingomonas colocasiae</name>
    <dbReference type="NCBI Taxonomy" id="1848973"/>
    <lineage>
        <taxon>Bacteria</taxon>
        <taxon>Pseudomonadati</taxon>
        <taxon>Pseudomonadota</taxon>
        <taxon>Alphaproteobacteria</taxon>
        <taxon>Sphingomonadales</taxon>
        <taxon>Sphingomonadaceae</taxon>
        <taxon>Sphingomonas</taxon>
    </lineage>
</organism>
<protein>
    <submittedName>
        <fullName evidence="2">Alpha/beta hydrolase</fullName>
    </submittedName>
</protein>
<keyword evidence="3" id="KW-1185">Reference proteome</keyword>
<dbReference type="PANTHER" id="PTHR43798">
    <property type="entry name" value="MONOACYLGLYCEROL LIPASE"/>
    <property type="match status" value="1"/>
</dbReference>
<dbReference type="SUPFAM" id="SSF53474">
    <property type="entry name" value="alpha/beta-Hydrolases"/>
    <property type="match status" value="1"/>
</dbReference>
<dbReference type="PRINTS" id="PR00111">
    <property type="entry name" value="ABHYDROLASE"/>
</dbReference>
<name>A0ABS7PL47_9SPHN</name>